<evidence type="ECO:0000313" key="2">
    <source>
        <dbReference type="EMBL" id="KAJ9596042.1"/>
    </source>
</evidence>
<evidence type="ECO:0000256" key="1">
    <source>
        <dbReference type="SAM" id="MobiDB-lite"/>
    </source>
</evidence>
<feature type="compositionally biased region" description="Basic and acidic residues" evidence="1">
    <location>
        <begin position="37"/>
        <end position="50"/>
    </location>
</feature>
<organism evidence="2 3">
    <name type="scientific">Diploptera punctata</name>
    <name type="common">Pacific beetle cockroach</name>
    <dbReference type="NCBI Taxonomy" id="6984"/>
    <lineage>
        <taxon>Eukaryota</taxon>
        <taxon>Metazoa</taxon>
        <taxon>Ecdysozoa</taxon>
        <taxon>Arthropoda</taxon>
        <taxon>Hexapoda</taxon>
        <taxon>Insecta</taxon>
        <taxon>Pterygota</taxon>
        <taxon>Neoptera</taxon>
        <taxon>Polyneoptera</taxon>
        <taxon>Dictyoptera</taxon>
        <taxon>Blattodea</taxon>
        <taxon>Blaberoidea</taxon>
        <taxon>Blaberidae</taxon>
        <taxon>Diplopterinae</taxon>
        <taxon>Diploptera</taxon>
    </lineage>
</organism>
<feature type="compositionally biased region" description="Basic and acidic residues" evidence="1">
    <location>
        <begin position="180"/>
        <end position="201"/>
    </location>
</feature>
<feature type="non-terminal residue" evidence="2">
    <location>
        <position position="334"/>
    </location>
</feature>
<feature type="compositionally biased region" description="Acidic residues" evidence="1">
    <location>
        <begin position="10"/>
        <end position="19"/>
    </location>
</feature>
<feature type="region of interest" description="Disordered" evidence="1">
    <location>
        <begin position="1"/>
        <end position="87"/>
    </location>
</feature>
<evidence type="ECO:0000313" key="3">
    <source>
        <dbReference type="Proteomes" id="UP001233999"/>
    </source>
</evidence>
<dbReference type="AlphaFoldDB" id="A0AAD8ACV5"/>
<reference evidence="2" key="1">
    <citation type="journal article" date="2023" name="IScience">
        <title>Live-bearing cockroach genome reveals convergent evolutionary mechanisms linked to viviparity in insects and beyond.</title>
        <authorList>
            <person name="Fouks B."/>
            <person name="Harrison M.C."/>
            <person name="Mikhailova A.A."/>
            <person name="Marchal E."/>
            <person name="English S."/>
            <person name="Carruthers M."/>
            <person name="Jennings E.C."/>
            <person name="Chiamaka E.L."/>
            <person name="Frigard R.A."/>
            <person name="Pippel M."/>
            <person name="Attardo G.M."/>
            <person name="Benoit J.B."/>
            <person name="Bornberg-Bauer E."/>
            <person name="Tobe S.S."/>
        </authorList>
    </citation>
    <scope>NUCLEOTIDE SEQUENCE</scope>
    <source>
        <strain evidence="2">Stay&amp;Tobe</strain>
    </source>
</reference>
<proteinExistence type="predicted"/>
<feature type="compositionally biased region" description="Low complexity" evidence="1">
    <location>
        <begin position="163"/>
        <end position="172"/>
    </location>
</feature>
<comment type="caution">
    <text evidence="2">The sequence shown here is derived from an EMBL/GenBank/DDBJ whole genome shotgun (WGS) entry which is preliminary data.</text>
</comment>
<name>A0AAD8ACV5_DIPPU</name>
<dbReference type="Proteomes" id="UP001233999">
    <property type="component" value="Unassembled WGS sequence"/>
</dbReference>
<sequence>MASMYREDSMLDYDMEVEDDRSRDDLTPLSGSSVDGDLGHDLAVDTREDNEMPAGTHAAGGHVGDDRSLAVDNGGPSGNPGQVSEAARGDPMQLALAQLLSQGDLAKAITSAVEEQAARIFRGVEEKLRHAGVSPKTGGASGANFKTPKGRPRTHHGGCCGGECASSASASGQPHPPISRGREPERVPGEGRKRARVDSRQQAHGAVKRRVRRGKIVDAIQLQIDAIVVTSGLSDVDLLLGQPALQEPSVLTSELDVEAMVNGSDRYQGMPNVVIPSHGEQQVEVNRVLADNQRGVEMDFSKIDIGDINEDLNAVTLVLCSQIKEPFGQEGEIH</sequence>
<protein>
    <submittedName>
        <fullName evidence="2">Uncharacterized protein</fullName>
    </submittedName>
</protein>
<reference evidence="2" key="2">
    <citation type="submission" date="2023-05" db="EMBL/GenBank/DDBJ databases">
        <authorList>
            <person name="Fouks B."/>
        </authorList>
    </citation>
    <scope>NUCLEOTIDE SEQUENCE</scope>
    <source>
        <strain evidence="2">Stay&amp;Tobe</strain>
        <tissue evidence="2">Testes</tissue>
    </source>
</reference>
<keyword evidence="3" id="KW-1185">Reference proteome</keyword>
<dbReference type="EMBL" id="JASPKZ010002299">
    <property type="protein sequence ID" value="KAJ9596042.1"/>
    <property type="molecule type" value="Genomic_DNA"/>
</dbReference>
<accession>A0AAD8ACV5</accession>
<gene>
    <name evidence="2" type="ORF">L9F63_012775</name>
</gene>
<feature type="region of interest" description="Disordered" evidence="1">
    <location>
        <begin position="131"/>
        <end position="209"/>
    </location>
</feature>